<keyword evidence="2" id="KW-1185">Reference proteome</keyword>
<organism evidence="1 2">
    <name type="scientific">Pelagibaculum spongiae</name>
    <dbReference type="NCBI Taxonomy" id="2080658"/>
    <lineage>
        <taxon>Bacteria</taxon>
        <taxon>Pseudomonadati</taxon>
        <taxon>Pseudomonadota</taxon>
        <taxon>Gammaproteobacteria</taxon>
        <taxon>Oceanospirillales</taxon>
        <taxon>Pelagibaculum</taxon>
    </lineage>
</organism>
<accession>A0A2V1GYK0</accession>
<gene>
    <name evidence="1" type="ORF">DC094_00205</name>
</gene>
<proteinExistence type="predicted"/>
<protein>
    <recommendedName>
        <fullName evidence="3">Transposase IS200-like domain-containing protein</fullName>
    </recommendedName>
</protein>
<dbReference type="EMBL" id="QDDL01000001">
    <property type="protein sequence ID" value="PVZ71509.1"/>
    <property type="molecule type" value="Genomic_DNA"/>
</dbReference>
<dbReference type="AlphaFoldDB" id="A0A2V1GYK0"/>
<dbReference type="Proteomes" id="UP000244906">
    <property type="component" value="Unassembled WGS sequence"/>
</dbReference>
<evidence type="ECO:0000313" key="2">
    <source>
        <dbReference type="Proteomes" id="UP000244906"/>
    </source>
</evidence>
<evidence type="ECO:0000313" key="1">
    <source>
        <dbReference type="EMBL" id="PVZ71509.1"/>
    </source>
</evidence>
<comment type="caution">
    <text evidence="1">The sequence shown here is derived from an EMBL/GenBank/DDBJ whole genome shotgun (WGS) entry which is preliminary data.</text>
</comment>
<evidence type="ECO:0008006" key="3">
    <source>
        <dbReference type="Google" id="ProtNLM"/>
    </source>
</evidence>
<reference evidence="1 2" key="1">
    <citation type="submission" date="2018-04" db="EMBL/GenBank/DDBJ databases">
        <title>Thalassorhabdus spongiae gen. nov., sp. nov., isolated from a marine sponge in South-West Iceland.</title>
        <authorList>
            <person name="Knobloch S."/>
            <person name="Daussin A."/>
            <person name="Johannsson R."/>
            <person name="Marteinsson V.T."/>
        </authorList>
    </citation>
    <scope>NUCLEOTIDE SEQUENCE [LARGE SCALE GENOMIC DNA]</scope>
    <source>
        <strain evidence="1 2">Hp12</strain>
    </source>
</reference>
<sequence>MRVAPPNQITHNDTAIVGVFSLSQCVEIPSDRIHMIVRTEPKKLSENVMQIVKSIPAREFPVFTRKLKSIFSRAVNYGRKVIPLKLQTMQLKMLFENIRSSYFNDIFRYNLFN</sequence>
<name>A0A2V1GYK0_9GAMM</name>